<dbReference type="AlphaFoldDB" id="A0A117I4P1"/>
<dbReference type="CDD" id="cd00609">
    <property type="entry name" value="AAT_like"/>
    <property type="match status" value="1"/>
</dbReference>
<gene>
    <name evidence="7" type="ORF">RMCB_1221</name>
</gene>
<dbReference type="PANTHER" id="PTHR46383">
    <property type="entry name" value="ASPARTATE AMINOTRANSFERASE"/>
    <property type="match status" value="1"/>
</dbReference>
<dbReference type="GO" id="GO:0008483">
    <property type="term" value="F:transaminase activity"/>
    <property type="evidence" value="ECO:0007669"/>
    <property type="project" value="UniProtKB-KW"/>
</dbReference>
<feature type="domain" description="Aminotransferase class I/classII large" evidence="6">
    <location>
        <begin position="43"/>
        <end position="391"/>
    </location>
</feature>
<dbReference type="STRING" id="146020.RMCB_1221"/>
<dbReference type="GO" id="GO:0006520">
    <property type="term" value="P:amino acid metabolic process"/>
    <property type="evidence" value="ECO:0007669"/>
    <property type="project" value="InterPro"/>
</dbReference>
<dbReference type="Proteomes" id="UP000069620">
    <property type="component" value="Unassembled WGS sequence"/>
</dbReference>
<dbReference type="InterPro" id="IPR050596">
    <property type="entry name" value="AspAT/PAT-like"/>
</dbReference>
<dbReference type="Pfam" id="PF00155">
    <property type="entry name" value="Aminotran_1_2"/>
    <property type="match status" value="1"/>
</dbReference>
<name>A0A117I4P1_9MYCO</name>
<dbReference type="InterPro" id="IPR015421">
    <property type="entry name" value="PyrdxlP-dep_Trfase_major"/>
</dbReference>
<reference evidence="8" key="2">
    <citation type="submission" date="2016-02" db="EMBL/GenBank/DDBJ databases">
        <title>Draft genome sequence of five rapidly growing Mycobacterium species.</title>
        <authorList>
            <person name="Katahira K."/>
            <person name="Gotou Y."/>
            <person name="Iida K."/>
            <person name="Ogura Y."/>
            <person name="Hayashi T."/>
        </authorList>
    </citation>
    <scope>NUCLEOTIDE SEQUENCE [LARGE SCALE GENOMIC DNA]</scope>
    <source>
        <strain evidence="8">JCM15654</strain>
    </source>
</reference>
<evidence type="ECO:0000256" key="4">
    <source>
        <dbReference type="ARBA" id="ARBA00022679"/>
    </source>
</evidence>
<evidence type="ECO:0000256" key="1">
    <source>
        <dbReference type="ARBA" id="ARBA00001933"/>
    </source>
</evidence>
<evidence type="ECO:0000256" key="2">
    <source>
        <dbReference type="ARBA" id="ARBA00007441"/>
    </source>
</evidence>
<dbReference type="InterPro" id="IPR004839">
    <property type="entry name" value="Aminotransferase_I/II_large"/>
</dbReference>
<dbReference type="OrthoDB" id="9763453at2"/>
<comment type="caution">
    <text evidence="7">The sequence shown here is derived from an EMBL/GenBank/DDBJ whole genome shotgun (WGS) entry which is preliminary data.</text>
</comment>
<dbReference type="SUPFAM" id="SSF53383">
    <property type="entry name" value="PLP-dependent transferases"/>
    <property type="match status" value="1"/>
</dbReference>
<keyword evidence="3 7" id="KW-0032">Aminotransferase</keyword>
<proteinExistence type="inferred from homology"/>
<dbReference type="RefSeq" id="WP_062828057.1">
    <property type="nucleotide sequence ID" value="NZ_BCSX01000015.1"/>
</dbReference>
<evidence type="ECO:0000256" key="3">
    <source>
        <dbReference type="ARBA" id="ARBA00022576"/>
    </source>
</evidence>
<evidence type="ECO:0000259" key="6">
    <source>
        <dbReference type="Pfam" id="PF00155"/>
    </source>
</evidence>
<sequence length="399" mass="43832">MHQLAHRLERLGTETAFSVAQAAAAWKAKGHRVYPFHLGDINIPTAPHIVDAMNRAIADGYTGYCPGPGIPQLREALAEDLGSARGIDLSPDNVVVMTGGKPVITKFLQTIMNPGQEVLYPNPGFPIYESQIEYLGGTALPYRYVPTDEGFAIDLDQLRASITPNTVAIIYNDLQNPISAESTAPEREAIAQLAQEHDLWVLSDEAYFETRYEGVSSSIASLPGMLERTVILYTFSKKFAMTGSRLGCAVAPVDVAKVFSTLNTNDESCTTHYVQWAGVEALRGTQEPVQQMLKALRERRDAACEAVNAIPGMNVAVPHSTFYLFPDVTEAMDRMGYTAVGDFAAVALHQTGVSFCTREHFGRRQPGEERQYIRLAYSGIEVDDIREGLGRLNEWISAK</sequence>
<dbReference type="EMBL" id="BCSX01000015">
    <property type="protein sequence ID" value="GAS87125.1"/>
    <property type="molecule type" value="Genomic_DNA"/>
</dbReference>
<evidence type="ECO:0000313" key="8">
    <source>
        <dbReference type="Proteomes" id="UP000069620"/>
    </source>
</evidence>
<dbReference type="Gene3D" id="3.40.640.10">
    <property type="entry name" value="Type I PLP-dependent aspartate aminotransferase-like (Major domain)"/>
    <property type="match status" value="1"/>
</dbReference>
<protein>
    <submittedName>
        <fullName evidence="7">Aspartate aminotransferase</fullName>
    </submittedName>
</protein>
<dbReference type="GO" id="GO:0030170">
    <property type="term" value="F:pyridoxal phosphate binding"/>
    <property type="evidence" value="ECO:0007669"/>
    <property type="project" value="InterPro"/>
</dbReference>
<keyword evidence="4 7" id="KW-0808">Transferase</keyword>
<dbReference type="Gene3D" id="3.90.1150.10">
    <property type="entry name" value="Aspartate Aminotransferase, domain 1"/>
    <property type="match status" value="1"/>
</dbReference>
<evidence type="ECO:0000313" key="7">
    <source>
        <dbReference type="EMBL" id="GAS87125.1"/>
    </source>
</evidence>
<dbReference type="InterPro" id="IPR015424">
    <property type="entry name" value="PyrdxlP-dep_Trfase"/>
</dbReference>
<comment type="similarity">
    <text evidence="2">Belongs to the class-I pyridoxal-phosphate-dependent aminotransferase family.</text>
</comment>
<keyword evidence="8" id="KW-1185">Reference proteome</keyword>
<reference evidence="8" key="1">
    <citation type="journal article" date="2016" name="Genome Announc.">
        <title>Draft Genome Sequences of Five Rapidly Growing Mycobacterium Species, M. thermoresistibile, M. fortuitum subsp. acetamidolyticum, M. canariasense, M. brisbanense, and M. novocastrense.</title>
        <authorList>
            <person name="Katahira K."/>
            <person name="Ogura Y."/>
            <person name="Gotoh Y."/>
            <person name="Hayashi T."/>
        </authorList>
    </citation>
    <scope>NUCLEOTIDE SEQUENCE [LARGE SCALE GENOMIC DNA]</scope>
    <source>
        <strain evidence="8">JCM15654</strain>
    </source>
</reference>
<accession>A0A117I4P1</accession>
<comment type="cofactor">
    <cofactor evidence="1">
        <name>pyridoxal 5'-phosphate</name>
        <dbReference type="ChEBI" id="CHEBI:597326"/>
    </cofactor>
</comment>
<keyword evidence="5" id="KW-0663">Pyridoxal phosphate</keyword>
<dbReference type="PANTHER" id="PTHR46383:SF1">
    <property type="entry name" value="ASPARTATE AMINOTRANSFERASE"/>
    <property type="match status" value="1"/>
</dbReference>
<organism evidence="7 8">
    <name type="scientific">Mycolicibacterium brisbanense</name>
    <dbReference type="NCBI Taxonomy" id="146020"/>
    <lineage>
        <taxon>Bacteria</taxon>
        <taxon>Bacillati</taxon>
        <taxon>Actinomycetota</taxon>
        <taxon>Actinomycetes</taxon>
        <taxon>Mycobacteriales</taxon>
        <taxon>Mycobacteriaceae</taxon>
        <taxon>Mycolicibacterium</taxon>
    </lineage>
</organism>
<dbReference type="InterPro" id="IPR015422">
    <property type="entry name" value="PyrdxlP-dep_Trfase_small"/>
</dbReference>
<evidence type="ECO:0000256" key="5">
    <source>
        <dbReference type="ARBA" id="ARBA00022898"/>
    </source>
</evidence>